<evidence type="ECO:0000256" key="3">
    <source>
        <dbReference type="ARBA" id="ARBA00022833"/>
    </source>
</evidence>
<dbReference type="PANTHER" id="PTHR10237">
    <property type="entry name" value="DEFORMED EPIDERMAL AUTOREGULATORY FACTOR 1 HOMOLOG SUPPRESSIN"/>
    <property type="match status" value="1"/>
</dbReference>
<dbReference type="Proteomes" id="UP001497453">
    <property type="component" value="Chromosome 1"/>
</dbReference>
<dbReference type="SUPFAM" id="SSF144232">
    <property type="entry name" value="HIT/MYND zinc finger-like"/>
    <property type="match status" value="1"/>
</dbReference>
<dbReference type="Pfam" id="PF01753">
    <property type="entry name" value="zf-MYND"/>
    <property type="match status" value="1"/>
</dbReference>
<reference evidence="8" key="1">
    <citation type="submission" date="2024-04" db="EMBL/GenBank/DDBJ databases">
        <authorList>
            <person name="Shaw F."/>
            <person name="Minotto A."/>
        </authorList>
    </citation>
    <scope>NUCLEOTIDE SEQUENCE [LARGE SCALE GENOMIC DNA]</scope>
</reference>
<evidence type="ECO:0000256" key="4">
    <source>
        <dbReference type="PROSITE-ProRule" id="PRU00134"/>
    </source>
</evidence>
<keyword evidence="3" id="KW-0862">Zinc</keyword>
<dbReference type="EMBL" id="OZ037944">
    <property type="protein sequence ID" value="CAL1694646.1"/>
    <property type="molecule type" value="Genomic_DNA"/>
</dbReference>
<dbReference type="InterPro" id="IPR024119">
    <property type="entry name" value="TF_DEAF-1"/>
</dbReference>
<feature type="domain" description="MYND-type" evidence="6">
    <location>
        <begin position="56"/>
        <end position="96"/>
    </location>
</feature>
<organism evidence="7 8">
    <name type="scientific">Somion occarium</name>
    <dbReference type="NCBI Taxonomy" id="3059160"/>
    <lineage>
        <taxon>Eukaryota</taxon>
        <taxon>Fungi</taxon>
        <taxon>Dikarya</taxon>
        <taxon>Basidiomycota</taxon>
        <taxon>Agaricomycotina</taxon>
        <taxon>Agaricomycetes</taxon>
        <taxon>Polyporales</taxon>
        <taxon>Cerrenaceae</taxon>
        <taxon>Somion</taxon>
    </lineage>
</organism>
<keyword evidence="2 4" id="KW-0863">Zinc-finger</keyword>
<sequence length="314" mass="34932">MAAANVEDQRLTAPEEPRRRVPFLTVVDPAGDAAFDASTPSRKEIKQNIKHLEYVCSGCGEEKRADQMKACGRCKIARYCSTQCQKSDWKRHKLDCVVPSEGGDVGQYRDVTLKLAARVGANEALMDNILLHSVLQLGLLRDSSLAEKYVIRVTCGNSPADLQGYMNGLINGDGPPEDVQVLLTCQAIDRIPLEEAPPLVRRFEMEKRARYIQSGGRDPFVIIYFVNEEGDMGVSIHGRPVCEAMLAYMSTKPTMEIRSAMFGTSVVPLDEKAIIQQFNNMIRMDKSNKFKLRSYPMPKPTQDPVNASIEEASS</sequence>
<keyword evidence="1" id="KW-0479">Metal-binding</keyword>
<evidence type="ECO:0000259" key="6">
    <source>
        <dbReference type="PROSITE" id="PS50865"/>
    </source>
</evidence>
<evidence type="ECO:0000313" key="7">
    <source>
        <dbReference type="EMBL" id="CAL1694646.1"/>
    </source>
</evidence>
<proteinExistence type="predicted"/>
<dbReference type="PANTHER" id="PTHR10237:SF14">
    <property type="entry name" value="MYND-TYPE DOMAIN-CONTAINING PROTEIN"/>
    <property type="match status" value="1"/>
</dbReference>
<keyword evidence="8" id="KW-1185">Reference proteome</keyword>
<name>A0ABP1CG62_9APHY</name>
<protein>
    <recommendedName>
        <fullName evidence="6">MYND-type domain-containing protein</fullName>
    </recommendedName>
</protein>
<feature type="region of interest" description="Disordered" evidence="5">
    <location>
        <begin position="293"/>
        <end position="314"/>
    </location>
</feature>
<gene>
    <name evidence="7" type="ORF">GFSPODELE1_LOCUS409</name>
</gene>
<evidence type="ECO:0000256" key="2">
    <source>
        <dbReference type="ARBA" id="ARBA00022771"/>
    </source>
</evidence>
<dbReference type="InterPro" id="IPR002893">
    <property type="entry name" value="Znf_MYND"/>
</dbReference>
<accession>A0ABP1CG62</accession>
<evidence type="ECO:0000256" key="1">
    <source>
        <dbReference type="ARBA" id="ARBA00022723"/>
    </source>
</evidence>
<dbReference type="PROSITE" id="PS50865">
    <property type="entry name" value="ZF_MYND_2"/>
    <property type="match status" value="1"/>
</dbReference>
<evidence type="ECO:0000313" key="8">
    <source>
        <dbReference type="Proteomes" id="UP001497453"/>
    </source>
</evidence>
<dbReference type="Gene3D" id="6.10.140.2220">
    <property type="match status" value="1"/>
</dbReference>
<evidence type="ECO:0000256" key="5">
    <source>
        <dbReference type="SAM" id="MobiDB-lite"/>
    </source>
</evidence>